<proteinExistence type="predicted"/>
<accession>A0A835DEI0</accession>
<dbReference type="Pfam" id="PF00122">
    <property type="entry name" value="E1-E2_ATPase"/>
    <property type="match status" value="1"/>
</dbReference>
<evidence type="ECO:0000256" key="1">
    <source>
        <dbReference type="ARBA" id="ARBA00004127"/>
    </source>
</evidence>
<dbReference type="EMBL" id="JABCRI010000009">
    <property type="protein sequence ID" value="KAF8400231.1"/>
    <property type="molecule type" value="Genomic_DNA"/>
</dbReference>
<dbReference type="GO" id="GO:0005886">
    <property type="term" value="C:plasma membrane"/>
    <property type="evidence" value="ECO:0007669"/>
    <property type="project" value="TreeGrafter"/>
</dbReference>
<dbReference type="SUPFAM" id="SSF81653">
    <property type="entry name" value="Calcium ATPase, transduction domain A"/>
    <property type="match status" value="1"/>
</dbReference>
<gene>
    <name evidence="4" type="ORF">HHK36_013528</name>
</gene>
<reference evidence="4 5" key="1">
    <citation type="submission" date="2020-04" db="EMBL/GenBank/DDBJ databases">
        <title>Plant Genome Project.</title>
        <authorList>
            <person name="Zhang R.-G."/>
        </authorList>
    </citation>
    <scope>NUCLEOTIDE SEQUENCE [LARGE SCALE GENOMIC DNA]</scope>
    <source>
        <strain evidence="4">YNK0</strain>
        <tissue evidence="4">Leaf</tissue>
    </source>
</reference>
<dbReference type="OrthoDB" id="3352408at2759"/>
<keyword evidence="2" id="KW-0460">Magnesium</keyword>
<evidence type="ECO:0000259" key="3">
    <source>
        <dbReference type="Pfam" id="PF00122"/>
    </source>
</evidence>
<dbReference type="GO" id="GO:0005388">
    <property type="term" value="F:P-type calcium transporter activity"/>
    <property type="evidence" value="ECO:0007669"/>
    <property type="project" value="TreeGrafter"/>
</dbReference>
<dbReference type="GO" id="GO:0012505">
    <property type="term" value="C:endomembrane system"/>
    <property type="evidence" value="ECO:0007669"/>
    <property type="project" value="UniProtKB-SubCell"/>
</dbReference>
<evidence type="ECO:0000256" key="2">
    <source>
        <dbReference type="ARBA" id="ARBA00022842"/>
    </source>
</evidence>
<evidence type="ECO:0000313" key="5">
    <source>
        <dbReference type="Proteomes" id="UP000655225"/>
    </source>
</evidence>
<comment type="caution">
    <text evidence="4">The sequence shown here is derived from an EMBL/GenBank/DDBJ whole genome shotgun (WGS) entry which is preliminary data.</text>
</comment>
<dbReference type="AlphaFoldDB" id="A0A835DEI0"/>
<name>A0A835DEI0_TETSI</name>
<dbReference type="InterPro" id="IPR008250">
    <property type="entry name" value="ATPase_P-typ_transduc_dom_A_sf"/>
</dbReference>
<organism evidence="4 5">
    <name type="scientific">Tetracentron sinense</name>
    <name type="common">Spur-leaf</name>
    <dbReference type="NCBI Taxonomy" id="13715"/>
    <lineage>
        <taxon>Eukaryota</taxon>
        <taxon>Viridiplantae</taxon>
        <taxon>Streptophyta</taxon>
        <taxon>Embryophyta</taxon>
        <taxon>Tracheophyta</taxon>
        <taxon>Spermatophyta</taxon>
        <taxon>Magnoliopsida</taxon>
        <taxon>Trochodendrales</taxon>
        <taxon>Trochodendraceae</taxon>
        <taxon>Tetracentron</taxon>
    </lineage>
</organism>
<evidence type="ECO:0000313" key="4">
    <source>
        <dbReference type="EMBL" id="KAF8400231.1"/>
    </source>
</evidence>
<comment type="subcellular location">
    <subcellularLocation>
        <location evidence="1">Endomembrane system</location>
        <topology evidence="1">Multi-pass membrane protein</topology>
    </subcellularLocation>
</comment>
<dbReference type="PANTHER" id="PTHR24093">
    <property type="entry name" value="CATION TRANSPORTING ATPASE"/>
    <property type="match status" value="1"/>
</dbReference>
<dbReference type="Gene3D" id="2.70.150.10">
    <property type="entry name" value="Calcium-transporting ATPase, cytoplasmic transduction domain A"/>
    <property type="match status" value="1"/>
</dbReference>
<dbReference type="InterPro" id="IPR059000">
    <property type="entry name" value="ATPase_P-type_domA"/>
</dbReference>
<dbReference type="PANTHER" id="PTHR24093:SF369">
    <property type="entry name" value="CALCIUM-TRANSPORTING ATPASE"/>
    <property type="match status" value="1"/>
</dbReference>
<dbReference type="Proteomes" id="UP000655225">
    <property type="component" value="Unassembled WGS sequence"/>
</dbReference>
<sequence>MVVAGAIFDYKQSLQFQNLNKEKRNIRLEVIRGGRRVEVSIFDIVVGDVVPLKLGDQVPADGILIAGHSLAIDESSMTGESMNVDKNQKEPFFMSGCKVAGGYGTMLQHICS</sequence>
<keyword evidence="5" id="KW-1185">Reference proteome</keyword>
<protein>
    <recommendedName>
        <fullName evidence="3">P-type ATPase A domain-containing protein</fullName>
    </recommendedName>
</protein>
<dbReference type="OMA" id="YWNAYIT"/>
<feature type="domain" description="P-type ATPase A" evidence="3">
    <location>
        <begin position="28"/>
        <end position="102"/>
    </location>
</feature>